<dbReference type="EMBL" id="UOFQ01000046">
    <property type="protein sequence ID" value="VAW86615.1"/>
    <property type="molecule type" value="Genomic_DNA"/>
</dbReference>
<name>A0A3B0YZZ2_9ZZZZ</name>
<proteinExistence type="predicted"/>
<reference evidence="1" key="1">
    <citation type="submission" date="2018-06" db="EMBL/GenBank/DDBJ databases">
        <authorList>
            <person name="Zhirakovskaya E."/>
        </authorList>
    </citation>
    <scope>NUCLEOTIDE SEQUENCE</scope>
</reference>
<organism evidence="1">
    <name type="scientific">hydrothermal vent metagenome</name>
    <dbReference type="NCBI Taxonomy" id="652676"/>
    <lineage>
        <taxon>unclassified sequences</taxon>
        <taxon>metagenomes</taxon>
        <taxon>ecological metagenomes</taxon>
    </lineage>
</organism>
<sequence>MNAQLKFQIRYISVVNFGNSPAITCYLRLDVTNFEFNLPRPELIEVPYRVKRPICR</sequence>
<accession>A0A3B0YZZ2</accession>
<protein>
    <submittedName>
        <fullName evidence="1">Uncharacterized protein</fullName>
    </submittedName>
</protein>
<dbReference type="AlphaFoldDB" id="A0A3B0YZZ2"/>
<evidence type="ECO:0000313" key="1">
    <source>
        <dbReference type="EMBL" id="VAW86615.1"/>
    </source>
</evidence>
<gene>
    <name evidence="1" type="ORF">MNBD_GAMMA17-343</name>
</gene>